<dbReference type="PROSITE" id="PS50801">
    <property type="entry name" value="STAS"/>
    <property type="match status" value="1"/>
</dbReference>
<protein>
    <submittedName>
        <fullName evidence="2">Sodium-independent anion transporter</fullName>
    </submittedName>
</protein>
<evidence type="ECO:0000313" key="3">
    <source>
        <dbReference type="Proteomes" id="UP001431181"/>
    </source>
</evidence>
<dbReference type="EMBL" id="JAPEUL010000012">
    <property type="protein sequence ID" value="MCW4631681.1"/>
    <property type="molecule type" value="Genomic_DNA"/>
</dbReference>
<reference evidence="2" key="1">
    <citation type="submission" date="2022-11" db="EMBL/GenBank/DDBJ databases">
        <title>Marinomonas sp. nov., isolated from marine algae.</title>
        <authorList>
            <person name="Choi D.G."/>
            <person name="Kim J.M."/>
            <person name="Lee J.K."/>
            <person name="Baek J.H."/>
            <person name="Jeon C.O."/>
        </authorList>
    </citation>
    <scope>NUCLEOTIDE SEQUENCE</scope>
    <source>
        <strain evidence="2">KJ51-3</strain>
    </source>
</reference>
<name>A0ABT3KNC5_9GAMM</name>
<dbReference type="SUPFAM" id="SSF52091">
    <property type="entry name" value="SpoIIaa-like"/>
    <property type="match status" value="1"/>
</dbReference>
<dbReference type="InterPro" id="IPR002645">
    <property type="entry name" value="STAS_dom"/>
</dbReference>
<feature type="domain" description="STAS" evidence="1">
    <location>
        <begin position="1"/>
        <end position="92"/>
    </location>
</feature>
<dbReference type="Gene3D" id="3.30.750.24">
    <property type="entry name" value="STAS domain"/>
    <property type="match status" value="1"/>
</dbReference>
<accession>A0ABT3KNC5</accession>
<keyword evidence="3" id="KW-1185">Reference proteome</keyword>
<dbReference type="RefSeq" id="WP_265220988.1">
    <property type="nucleotide sequence ID" value="NZ_JAPEUL010000012.1"/>
</dbReference>
<sequence length="99" mass="10748">MIFGASKAIAKHHNRIHNYKAVVLDLSAVPMMDLTIGLALENAIKDAIDANCAVYIFSPNGQTTERLEKLGILSRLPHNAFCDSRKSALAQAVESLKDA</sequence>
<comment type="caution">
    <text evidence="2">The sequence shown here is derived from an EMBL/GenBank/DDBJ whole genome shotgun (WGS) entry which is preliminary data.</text>
</comment>
<dbReference type="InterPro" id="IPR036513">
    <property type="entry name" value="STAS_dom_sf"/>
</dbReference>
<evidence type="ECO:0000313" key="2">
    <source>
        <dbReference type="EMBL" id="MCW4631681.1"/>
    </source>
</evidence>
<evidence type="ECO:0000259" key="1">
    <source>
        <dbReference type="PROSITE" id="PS50801"/>
    </source>
</evidence>
<dbReference type="Proteomes" id="UP001431181">
    <property type="component" value="Unassembled WGS sequence"/>
</dbReference>
<gene>
    <name evidence="2" type="ORF">ONZ52_23465</name>
</gene>
<proteinExistence type="predicted"/>
<dbReference type="CDD" id="cd07042">
    <property type="entry name" value="STAS_SulP_like_sulfate_transporter"/>
    <property type="match status" value="1"/>
</dbReference>
<dbReference type="Pfam" id="PF01740">
    <property type="entry name" value="STAS"/>
    <property type="match status" value="1"/>
</dbReference>
<organism evidence="2 3">
    <name type="scientific">Marinomonas rhodophyticola</name>
    <dbReference type="NCBI Taxonomy" id="2992803"/>
    <lineage>
        <taxon>Bacteria</taxon>
        <taxon>Pseudomonadati</taxon>
        <taxon>Pseudomonadota</taxon>
        <taxon>Gammaproteobacteria</taxon>
        <taxon>Oceanospirillales</taxon>
        <taxon>Oceanospirillaceae</taxon>
        <taxon>Marinomonas</taxon>
    </lineage>
</organism>